<dbReference type="AlphaFoldDB" id="A0A840EHI0"/>
<protein>
    <submittedName>
        <fullName evidence="1">Uncharacterized protein</fullName>
    </submittedName>
</protein>
<dbReference type="RefSeq" id="WP_183475534.1">
    <property type="nucleotide sequence ID" value="NZ_JACIFO010000001.1"/>
</dbReference>
<proteinExistence type="predicted"/>
<name>A0A840EHI0_9FLAO</name>
<dbReference type="Proteomes" id="UP000553034">
    <property type="component" value="Unassembled WGS sequence"/>
</dbReference>
<sequence length="121" mass="13893">MEIIQDKTNKKVNAYTCGDCGKNTVVKHRDQGVTPFFMRCVHCEGKAISHMYKVPQGLKHDLTVFSPANDKEWEMYRQYLKSYYKKRKVYNKKLLQDALAATKNHINAGGVIMVPADVIKI</sequence>
<evidence type="ECO:0000313" key="2">
    <source>
        <dbReference type="Proteomes" id="UP000553034"/>
    </source>
</evidence>
<gene>
    <name evidence="1" type="ORF">GGR32_000151</name>
</gene>
<keyword evidence="2" id="KW-1185">Reference proteome</keyword>
<accession>A0A840EHI0</accession>
<evidence type="ECO:0000313" key="1">
    <source>
        <dbReference type="EMBL" id="MBB4117879.1"/>
    </source>
</evidence>
<organism evidence="1 2">
    <name type="scientific">Mesonia hippocampi</name>
    <dbReference type="NCBI Taxonomy" id="1628250"/>
    <lineage>
        <taxon>Bacteria</taxon>
        <taxon>Pseudomonadati</taxon>
        <taxon>Bacteroidota</taxon>
        <taxon>Flavobacteriia</taxon>
        <taxon>Flavobacteriales</taxon>
        <taxon>Flavobacteriaceae</taxon>
        <taxon>Mesonia</taxon>
    </lineage>
</organism>
<reference evidence="1 2" key="1">
    <citation type="submission" date="2020-08" db="EMBL/GenBank/DDBJ databases">
        <title>Genomic Encyclopedia of Type Strains, Phase IV (KMG-IV): sequencing the most valuable type-strain genomes for metagenomic binning, comparative biology and taxonomic classification.</title>
        <authorList>
            <person name="Goeker M."/>
        </authorList>
    </citation>
    <scope>NUCLEOTIDE SEQUENCE [LARGE SCALE GENOMIC DNA]</scope>
    <source>
        <strain evidence="1 2">DSM 29568</strain>
    </source>
</reference>
<comment type="caution">
    <text evidence="1">The sequence shown here is derived from an EMBL/GenBank/DDBJ whole genome shotgun (WGS) entry which is preliminary data.</text>
</comment>
<dbReference type="EMBL" id="JACIFO010000001">
    <property type="protein sequence ID" value="MBB4117879.1"/>
    <property type="molecule type" value="Genomic_DNA"/>
</dbReference>